<dbReference type="KEGG" id="dfa:DFA_08442"/>
<dbReference type="RefSeq" id="XP_004355931.1">
    <property type="nucleotide sequence ID" value="XM_004355878.1"/>
</dbReference>
<evidence type="ECO:0000313" key="2">
    <source>
        <dbReference type="EMBL" id="EGG17447.1"/>
    </source>
</evidence>
<reference evidence="3" key="1">
    <citation type="journal article" date="2011" name="Genome Res.">
        <title>Phylogeny-wide analysis of social amoeba genomes highlights ancient origins for complex intercellular communication.</title>
        <authorList>
            <person name="Heidel A.J."/>
            <person name="Lawal H.M."/>
            <person name="Felder M."/>
            <person name="Schilde C."/>
            <person name="Helps N.R."/>
            <person name="Tunggal B."/>
            <person name="Rivero F."/>
            <person name="John U."/>
            <person name="Schleicher M."/>
            <person name="Eichinger L."/>
            <person name="Platzer M."/>
            <person name="Noegel A.A."/>
            <person name="Schaap P."/>
            <person name="Gloeckner G."/>
        </authorList>
    </citation>
    <scope>NUCLEOTIDE SEQUENCE [LARGE SCALE GENOMIC DNA]</scope>
    <source>
        <strain evidence="3">SH3</strain>
    </source>
</reference>
<dbReference type="AlphaFoldDB" id="F4Q673"/>
<gene>
    <name evidence="2" type="ORF">DFA_08442</name>
</gene>
<organism evidence="2 3">
    <name type="scientific">Cavenderia fasciculata</name>
    <name type="common">Slime mold</name>
    <name type="synonym">Dictyostelium fasciculatum</name>
    <dbReference type="NCBI Taxonomy" id="261658"/>
    <lineage>
        <taxon>Eukaryota</taxon>
        <taxon>Amoebozoa</taxon>
        <taxon>Evosea</taxon>
        <taxon>Eumycetozoa</taxon>
        <taxon>Dictyostelia</taxon>
        <taxon>Acytosteliales</taxon>
        <taxon>Cavenderiaceae</taxon>
        <taxon>Cavenderia</taxon>
    </lineage>
</organism>
<dbReference type="Proteomes" id="UP000007797">
    <property type="component" value="Unassembled WGS sequence"/>
</dbReference>
<keyword evidence="3" id="KW-1185">Reference proteome</keyword>
<proteinExistence type="predicted"/>
<protein>
    <submittedName>
        <fullName evidence="2">Uncharacterized protein</fullName>
    </submittedName>
</protein>
<dbReference type="EMBL" id="GL883021">
    <property type="protein sequence ID" value="EGG17447.1"/>
    <property type="molecule type" value="Genomic_DNA"/>
</dbReference>
<dbReference type="GeneID" id="14868901"/>
<accession>F4Q673</accession>
<feature type="compositionally biased region" description="Basic and acidic residues" evidence="1">
    <location>
        <begin position="405"/>
        <end position="421"/>
    </location>
</feature>
<evidence type="ECO:0000313" key="3">
    <source>
        <dbReference type="Proteomes" id="UP000007797"/>
    </source>
</evidence>
<feature type="region of interest" description="Disordered" evidence="1">
    <location>
        <begin position="404"/>
        <end position="423"/>
    </location>
</feature>
<name>F4Q673_CACFS</name>
<evidence type="ECO:0000256" key="1">
    <source>
        <dbReference type="SAM" id="MobiDB-lite"/>
    </source>
</evidence>
<sequence>MYYTSIDSNGDIVCLLLTCKKLYYNSALKRSIQFKGIRPINDRVTTTTTTTTSLFNINSFKDILENRGGGSADQLAKGKKVKATSLELVLVDSDTLSLIEELVIDNGEDEETIVDLGSISQLTRLRHLSVKAHKLILGPHPTLKSLTLDTFYDIDLESTKFVSLTELTFDSYFSGFRRGIFPSSLTHLTVKPGEIPPRDTFLSLMSLEYLDIDLQGVSMDDEDDDDDDNDDDEDERKEFLDLESLPNLKTLTIFDDNTYNYGLEISMPPSIEILLLHAECPRIPHRCPMPLLYDLYAPQSMLIGGRISLASSPLLKELTIDLCVEPMPADFIVPSSVNNLAFIKYADEEQILEHFVLPPTLTELSMHAEYEPVQQFPESLIKLTKTINQDALPLPLPRQLKKLKCKSDGRDDGPSDSDKPESVLSLDYPSSLEKLNLIDVPWGYTLGTIENIPSVKNLLIALRQPEKPWEISDYPIFSIASRISFGTDQPPSQQQQQWLSPNTTHLTCRFITRQTKCLFRLDQIINHTNVRYLSIQIDDRRNHDKQPFQFSIQRLDPDNNNVLVLETKSLQGGIITQQRKTINAQQQHRNDPIYLYFDSNQSKSESKIGSYQSVSPDAYVFKWSFEPLWKDQPQTSTHHKVITKKTKNK</sequence>
<dbReference type="OrthoDB" id="24501at2759"/>